<dbReference type="EMBL" id="BNBC01000065">
    <property type="protein sequence ID" value="GHF13670.1"/>
    <property type="molecule type" value="Genomic_DNA"/>
</dbReference>
<sequence>MDTVDPQRYHLTLTAGGRLLQQGWWASEATAHYKFSGWVGQYSGLHDARITLVDEQSEETLAVWPAGP</sequence>
<gene>
    <name evidence="1" type="ORF">GCM10014715_81570</name>
</gene>
<accession>A0A919E4R2</accession>
<protein>
    <submittedName>
        <fullName evidence="1">Uncharacterized protein</fullName>
    </submittedName>
</protein>
<reference evidence="1" key="2">
    <citation type="submission" date="2020-09" db="EMBL/GenBank/DDBJ databases">
        <authorList>
            <person name="Sun Q."/>
            <person name="Ohkuma M."/>
        </authorList>
    </citation>
    <scope>NUCLEOTIDE SEQUENCE</scope>
    <source>
        <strain evidence="1">JCM 3302</strain>
    </source>
</reference>
<comment type="caution">
    <text evidence="1">The sequence shown here is derived from an EMBL/GenBank/DDBJ whole genome shotgun (WGS) entry which is preliminary data.</text>
</comment>
<name>A0A919E4R2_9ACTN</name>
<dbReference type="RefSeq" id="WP_385608662.1">
    <property type="nucleotide sequence ID" value="NZ_JBHMBZ010000057.1"/>
</dbReference>
<reference evidence="1" key="1">
    <citation type="journal article" date="2014" name="Int. J. Syst. Evol. Microbiol.">
        <title>Complete genome sequence of Corynebacterium casei LMG S-19264T (=DSM 44701T), isolated from a smear-ripened cheese.</title>
        <authorList>
            <consortium name="US DOE Joint Genome Institute (JGI-PGF)"/>
            <person name="Walter F."/>
            <person name="Albersmeier A."/>
            <person name="Kalinowski J."/>
            <person name="Ruckert C."/>
        </authorList>
    </citation>
    <scope>NUCLEOTIDE SEQUENCE</scope>
    <source>
        <strain evidence="1">JCM 3302</strain>
    </source>
</reference>
<keyword evidence="2" id="KW-1185">Reference proteome</keyword>
<dbReference type="AlphaFoldDB" id="A0A919E4R2"/>
<organism evidence="1 2">
    <name type="scientific">Streptomyces spiralis</name>
    <dbReference type="NCBI Taxonomy" id="66376"/>
    <lineage>
        <taxon>Bacteria</taxon>
        <taxon>Bacillati</taxon>
        <taxon>Actinomycetota</taxon>
        <taxon>Actinomycetes</taxon>
        <taxon>Kitasatosporales</taxon>
        <taxon>Streptomycetaceae</taxon>
        <taxon>Streptomyces</taxon>
    </lineage>
</organism>
<proteinExistence type="predicted"/>
<evidence type="ECO:0000313" key="2">
    <source>
        <dbReference type="Proteomes" id="UP000641386"/>
    </source>
</evidence>
<evidence type="ECO:0000313" key="1">
    <source>
        <dbReference type="EMBL" id="GHF13670.1"/>
    </source>
</evidence>
<dbReference type="Proteomes" id="UP000641386">
    <property type="component" value="Unassembled WGS sequence"/>
</dbReference>